<keyword evidence="1" id="KW-0812">Transmembrane</keyword>
<name>A0AA38GCG5_TAXCH</name>
<evidence type="ECO:0000313" key="2">
    <source>
        <dbReference type="EMBL" id="KAH9318990.1"/>
    </source>
</evidence>
<protein>
    <submittedName>
        <fullName evidence="2">Uncharacterized protein</fullName>
    </submittedName>
</protein>
<dbReference type="EMBL" id="JAHRHJ020000004">
    <property type="protein sequence ID" value="KAH9318990.1"/>
    <property type="molecule type" value="Genomic_DNA"/>
</dbReference>
<keyword evidence="1" id="KW-0472">Membrane</keyword>
<gene>
    <name evidence="2" type="ORF">KI387_020759</name>
</gene>
<dbReference type="AlphaFoldDB" id="A0AA38GCG5"/>
<keyword evidence="3" id="KW-1185">Reference proteome</keyword>
<feature type="transmembrane region" description="Helical" evidence="1">
    <location>
        <begin position="15"/>
        <end position="37"/>
    </location>
</feature>
<proteinExistence type="predicted"/>
<keyword evidence="1" id="KW-1133">Transmembrane helix</keyword>
<sequence>MKSGNHSVIIIYRNLLRPFCCCSWLLLLLFFISMALFRFHTVTVHVGDYYHAQVLHNISEIIEHREEVGMLPVYKNRKLKATASCSNKDISISQSTVTTPGIPEFIVQIVNT</sequence>
<comment type="caution">
    <text evidence="2">The sequence shown here is derived from an EMBL/GenBank/DDBJ whole genome shotgun (WGS) entry which is preliminary data.</text>
</comment>
<organism evidence="2 3">
    <name type="scientific">Taxus chinensis</name>
    <name type="common">Chinese yew</name>
    <name type="synonym">Taxus wallichiana var. chinensis</name>
    <dbReference type="NCBI Taxonomy" id="29808"/>
    <lineage>
        <taxon>Eukaryota</taxon>
        <taxon>Viridiplantae</taxon>
        <taxon>Streptophyta</taxon>
        <taxon>Embryophyta</taxon>
        <taxon>Tracheophyta</taxon>
        <taxon>Spermatophyta</taxon>
        <taxon>Pinopsida</taxon>
        <taxon>Pinidae</taxon>
        <taxon>Conifers II</taxon>
        <taxon>Cupressales</taxon>
        <taxon>Taxaceae</taxon>
        <taxon>Taxus</taxon>
    </lineage>
</organism>
<evidence type="ECO:0000313" key="3">
    <source>
        <dbReference type="Proteomes" id="UP000824469"/>
    </source>
</evidence>
<evidence type="ECO:0000256" key="1">
    <source>
        <dbReference type="SAM" id="Phobius"/>
    </source>
</evidence>
<feature type="non-terminal residue" evidence="2">
    <location>
        <position position="1"/>
    </location>
</feature>
<accession>A0AA38GCG5</accession>
<reference evidence="2 3" key="1">
    <citation type="journal article" date="2021" name="Nat. Plants">
        <title>The Taxus genome provides insights into paclitaxel biosynthesis.</title>
        <authorList>
            <person name="Xiong X."/>
            <person name="Gou J."/>
            <person name="Liao Q."/>
            <person name="Li Y."/>
            <person name="Zhou Q."/>
            <person name="Bi G."/>
            <person name="Li C."/>
            <person name="Du R."/>
            <person name="Wang X."/>
            <person name="Sun T."/>
            <person name="Guo L."/>
            <person name="Liang H."/>
            <person name="Lu P."/>
            <person name="Wu Y."/>
            <person name="Zhang Z."/>
            <person name="Ro D.K."/>
            <person name="Shang Y."/>
            <person name="Huang S."/>
            <person name="Yan J."/>
        </authorList>
    </citation>
    <scope>NUCLEOTIDE SEQUENCE [LARGE SCALE GENOMIC DNA]</scope>
    <source>
        <strain evidence="2">Ta-2019</strain>
    </source>
</reference>
<dbReference type="Proteomes" id="UP000824469">
    <property type="component" value="Unassembled WGS sequence"/>
</dbReference>